<accession>A0A448YSM5</accession>
<evidence type="ECO:0000259" key="2">
    <source>
        <dbReference type="PROSITE" id="PS51184"/>
    </source>
</evidence>
<dbReference type="EMBL" id="CAACVR010000067">
    <property type="protein sequence ID" value="VEU23905.1"/>
    <property type="molecule type" value="Genomic_DNA"/>
</dbReference>
<dbReference type="Pfam" id="PF12937">
    <property type="entry name" value="F-box-like"/>
    <property type="match status" value="1"/>
</dbReference>
<dbReference type="InterPro" id="IPR001810">
    <property type="entry name" value="F-box_dom"/>
</dbReference>
<dbReference type="GO" id="GO:0000987">
    <property type="term" value="F:cis-regulatory region sequence-specific DNA binding"/>
    <property type="evidence" value="ECO:0007669"/>
    <property type="project" value="TreeGrafter"/>
</dbReference>
<name>A0A448YSM5_BRENA</name>
<gene>
    <name evidence="3" type="ORF">BRENAR_LOCUS4634</name>
</gene>
<sequence length="520" mass="60344">MIGNDEEERIANSMGSFFKKLPDELIMSIVSELEDPKDLVSLMDTSRFFYGFVSFDEIWRNLYLDKDPDNRKRWNVDFTKWRGSWKKSILRTDEEVKVDCGVVYSDLLFTPYQNTQIDYRELFHDVIEEEKFAASRRPLDARTFKPLEGCSKGRIPRIEESTMTIETFNTNWYNYPFILKDTTKNPESRWPKWTMDYLMKRFPDEKFRQESVDWPLSLYGSYASSNKDEKPLYLFDCNSHAMKYLVGEFEKPPYAKKDLLEVLGGCRPDHTWMTVGPERSGSGFHKDPNSTCAWNTVFQGAKLWVMLPPDMTPPGVHTDTDESEVTSPVGVAEWVLSGFYNDSVRLSEEATDRDGLSCVIGMTFANECMFVPAQWWHTVINFEDTVALTANFVPDVRLGEVLSFFKNKQTQMSGFHPIKFNRLLKEFVASHRSEIDSKRLAVFEKYLEARSVTDTDEDVGELKCLIDLPVFELFVELLKEKGYEGELERGLKDMKGVNTSRVWEKLKSGKDEGFKFAFSM</sequence>
<dbReference type="Proteomes" id="UP000290900">
    <property type="component" value="Unassembled WGS sequence"/>
</dbReference>
<dbReference type="InParanoid" id="A0A448YSM5"/>
<dbReference type="AlphaFoldDB" id="A0A448YSM5"/>
<feature type="domain" description="F-box" evidence="1">
    <location>
        <begin position="15"/>
        <end position="62"/>
    </location>
</feature>
<organism evidence="3 4">
    <name type="scientific">Brettanomyces naardenensis</name>
    <name type="common">Yeast</name>
    <dbReference type="NCBI Taxonomy" id="13370"/>
    <lineage>
        <taxon>Eukaryota</taxon>
        <taxon>Fungi</taxon>
        <taxon>Dikarya</taxon>
        <taxon>Ascomycota</taxon>
        <taxon>Saccharomycotina</taxon>
        <taxon>Pichiomycetes</taxon>
        <taxon>Pichiales</taxon>
        <taxon>Pichiaceae</taxon>
        <taxon>Brettanomyces</taxon>
    </lineage>
</organism>
<keyword evidence="4" id="KW-1185">Reference proteome</keyword>
<dbReference type="SUPFAM" id="SSF81383">
    <property type="entry name" value="F-box domain"/>
    <property type="match status" value="1"/>
</dbReference>
<dbReference type="InterPro" id="IPR003347">
    <property type="entry name" value="JmjC_dom"/>
</dbReference>
<dbReference type="GO" id="GO:0005634">
    <property type="term" value="C:nucleus"/>
    <property type="evidence" value="ECO:0007669"/>
    <property type="project" value="TreeGrafter"/>
</dbReference>
<dbReference type="InterPro" id="IPR050910">
    <property type="entry name" value="JMJD6_ArgDemeth/LysHydrox"/>
</dbReference>
<feature type="domain" description="JmjC" evidence="2">
    <location>
        <begin position="240"/>
        <end position="409"/>
    </location>
</feature>
<dbReference type="PROSITE" id="PS51184">
    <property type="entry name" value="JMJC"/>
    <property type="match status" value="1"/>
</dbReference>
<dbReference type="STRING" id="13370.A0A448YSM5"/>
<proteinExistence type="predicted"/>
<dbReference type="Gene3D" id="1.20.1280.50">
    <property type="match status" value="1"/>
</dbReference>
<dbReference type="InterPro" id="IPR036047">
    <property type="entry name" value="F-box-like_dom_sf"/>
</dbReference>
<evidence type="ECO:0000313" key="3">
    <source>
        <dbReference type="EMBL" id="VEU23905.1"/>
    </source>
</evidence>
<dbReference type="SMART" id="SM00558">
    <property type="entry name" value="JmjC"/>
    <property type="match status" value="1"/>
</dbReference>
<protein>
    <submittedName>
        <fullName evidence="3">DEKNAAC105233</fullName>
    </submittedName>
</protein>
<dbReference type="PANTHER" id="PTHR12480:SF21">
    <property type="entry name" value="JMJC DOMAIN-CONTAINING PROTEIN 8"/>
    <property type="match status" value="1"/>
</dbReference>
<dbReference type="SUPFAM" id="SSF51197">
    <property type="entry name" value="Clavaminate synthase-like"/>
    <property type="match status" value="1"/>
</dbReference>
<dbReference type="PANTHER" id="PTHR12480">
    <property type="entry name" value="ARGININE DEMETHYLASE AND LYSYL-HYDROXYLASE JMJD"/>
    <property type="match status" value="1"/>
</dbReference>
<dbReference type="SMART" id="SM00256">
    <property type="entry name" value="FBOX"/>
    <property type="match status" value="1"/>
</dbReference>
<dbReference type="OrthoDB" id="424465at2759"/>
<dbReference type="Gene3D" id="2.60.120.650">
    <property type="entry name" value="Cupin"/>
    <property type="match status" value="1"/>
</dbReference>
<evidence type="ECO:0000313" key="4">
    <source>
        <dbReference type="Proteomes" id="UP000290900"/>
    </source>
</evidence>
<evidence type="ECO:0000259" key="1">
    <source>
        <dbReference type="PROSITE" id="PS50181"/>
    </source>
</evidence>
<dbReference type="Pfam" id="PF02373">
    <property type="entry name" value="JmjC"/>
    <property type="match status" value="1"/>
</dbReference>
<dbReference type="PROSITE" id="PS50181">
    <property type="entry name" value="FBOX"/>
    <property type="match status" value="1"/>
</dbReference>
<reference evidence="3 4" key="1">
    <citation type="submission" date="2018-12" db="EMBL/GenBank/DDBJ databases">
        <authorList>
            <person name="Tiukova I."/>
            <person name="Dainat J."/>
        </authorList>
    </citation>
    <scope>NUCLEOTIDE SEQUENCE [LARGE SCALE GENOMIC DNA]</scope>
</reference>